<gene>
    <name evidence="9" type="ORF">FJM67_02265</name>
</gene>
<name>A0A501X332_9GAMM</name>
<comment type="caution">
    <text evidence="9">The sequence shown here is derived from an EMBL/GenBank/DDBJ whole genome shotgun (WGS) entry which is preliminary data.</text>
</comment>
<keyword evidence="5 8" id="KW-1133">Transmembrane helix</keyword>
<feature type="region of interest" description="Disordered" evidence="7">
    <location>
        <begin position="232"/>
        <end position="275"/>
    </location>
</feature>
<feature type="transmembrane region" description="Helical" evidence="8">
    <location>
        <begin position="180"/>
        <end position="205"/>
    </location>
</feature>
<evidence type="ECO:0000313" key="10">
    <source>
        <dbReference type="Proteomes" id="UP000315901"/>
    </source>
</evidence>
<organism evidence="9 10">
    <name type="scientific">Maribrevibacterium harenarium</name>
    <dbReference type="NCBI Taxonomy" id="2589817"/>
    <lineage>
        <taxon>Bacteria</taxon>
        <taxon>Pseudomonadati</taxon>
        <taxon>Pseudomonadota</taxon>
        <taxon>Gammaproteobacteria</taxon>
        <taxon>Oceanospirillales</taxon>
        <taxon>Oceanospirillaceae</taxon>
        <taxon>Maribrevibacterium</taxon>
    </lineage>
</organism>
<keyword evidence="2" id="KW-0813">Transport</keyword>
<dbReference type="GO" id="GO:0005886">
    <property type="term" value="C:plasma membrane"/>
    <property type="evidence" value="ECO:0007669"/>
    <property type="project" value="UniProtKB-SubCell"/>
</dbReference>
<evidence type="ECO:0000256" key="2">
    <source>
        <dbReference type="ARBA" id="ARBA00022448"/>
    </source>
</evidence>
<keyword evidence="6 8" id="KW-0472">Membrane</keyword>
<evidence type="ECO:0000256" key="1">
    <source>
        <dbReference type="ARBA" id="ARBA00004651"/>
    </source>
</evidence>
<dbReference type="OrthoDB" id="5297929at2"/>
<dbReference type="EMBL" id="VFRR01000003">
    <property type="protein sequence ID" value="TPE54901.1"/>
    <property type="molecule type" value="Genomic_DNA"/>
</dbReference>
<proteinExistence type="predicted"/>
<dbReference type="AlphaFoldDB" id="A0A501X332"/>
<evidence type="ECO:0000256" key="8">
    <source>
        <dbReference type="SAM" id="Phobius"/>
    </source>
</evidence>
<dbReference type="InterPro" id="IPR002751">
    <property type="entry name" value="CbiM/NikMN"/>
</dbReference>
<feature type="transmembrane region" description="Helical" evidence="8">
    <location>
        <begin position="108"/>
        <end position="127"/>
    </location>
</feature>
<evidence type="ECO:0000256" key="6">
    <source>
        <dbReference type="ARBA" id="ARBA00023136"/>
    </source>
</evidence>
<keyword evidence="4 8" id="KW-0812">Transmembrane</keyword>
<dbReference type="Gene3D" id="1.10.1760.20">
    <property type="match status" value="1"/>
</dbReference>
<feature type="compositionally biased region" description="Basic and acidic residues" evidence="7">
    <location>
        <begin position="237"/>
        <end position="275"/>
    </location>
</feature>
<evidence type="ECO:0000313" key="9">
    <source>
        <dbReference type="EMBL" id="TPE54901.1"/>
    </source>
</evidence>
<feature type="transmembrane region" description="Helical" evidence="8">
    <location>
        <begin position="77"/>
        <end position="102"/>
    </location>
</feature>
<evidence type="ECO:0000256" key="5">
    <source>
        <dbReference type="ARBA" id="ARBA00022989"/>
    </source>
</evidence>
<reference evidence="9 10" key="1">
    <citation type="submission" date="2019-06" db="EMBL/GenBank/DDBJ databases">
        <title>A novel bacterium of genus Marinomonas, isolated from coastal sand.</title>
        <authorList>
            <person name="Huang H."/>
            <person name="Mo K."/>
            <person name="Hu Y."/>
        </authorList>
    </citation>
    <scope>NUCLEOTIDE SEQUENCE [LARGE SCALE GENOMIC DNA]</scope>
    <source>
        <strain evidence="9 10">HB171799</strain>
    </source>
</reference>
<evidence type="ECO:0000256" key="7">
    <source>
        <dbReference type="SAM" id="MobiDB-lite"/>
    </source>
</evidence>
<evidence type="ECO:0000256" key="3">
    <source>
        <dbReference type="ARBA" id="ARBA00022475"/>
    </source>
</evidence>
<comment type="subcellular location">
    <subcellularLocation>
        <location evidence="1">Cell membrane</location>
        <topology evidence="1">Multi-pass membrane protein</topology>
    </subcellularLocation>
</comment>
<evidence type="ECO:0000256" key="4">
    <source>
        <dbReference type="ARBA" id="ARBA00022692"/>
    </source>
</evidence>
<protein>
    <submittedName>
        <fullName evidence="9">Uncharacterized protein</fullName>
    </submittedName>
</protein>
<feature type="transmembrane region" description="Helical" evidence="8">
    <location>
        <begin position="46"/>
        <end position="65"/>
    </location>
</feature>
<dbReference type="Proteomes" id="UP000315901">
    <property type="component" value="Unassembled WGS sequence"/>
</dbReference>
<accession>A0A501X332</accession>
<keyword evidence="10" id="KW-1185">Reference proteome</keyword>
<keyword evidence="3" id="KW-1003">Cell membrane</keyword>
<feature type="transmembrane region" description="Helical" evidence="8">
    <location>
        <begin position="139"/>
        <end position="168"/>
    </location>
</feature>
<sequence>MSLSSALFPSGLLWFAVLPALLAIFMAVKAAPWQSLIEDKALQHRYLAVTVILVIVWRINIDLNFDVVIHFLGLTTVTLLFGWPLAILSAAAAQLGFLFSGLDEGASLALNFLISGVFPIAVTWWIHQWIEARKPINPFMFIMGTGFLSCLISSTLVSALAVGLLYLGGIYEFSITISEYFGYLPLFIFPEAVVNGMFISAITILHPNMVVTFDEERYFKQDEHRMILDEEIPDSLDVEKHETQSERDEQGNFIEDKDAPYRPPEEWYQDKDKDR</sequence>
<dbReference type="Pfam" id="PF01891">
    <property type="entry name" value="CbiM"/>
    <property type="match status" value="1"/>
</dbReference>
<dbReference type="RefSeq" id="WP_140587069.1">
    <property type="nucleotide sequence ID" value="NZ_VFRR01000003.1"/>
</dbReference>
<dbReference type="GO" id="GO:0000041">
    <property type="term" value="P:transition metal ion transport"/>
    <property type="evidence" value="ECO:0007669"/>
    <property type="project" value="InterPro"/>
</dbReference>